<comment type="caution">
    <text evidence="1">The sequence shown here is derived from an EMBL/GenBank/DDBJ whole genome shotgun (WGS) entry which is preliminary data.</text>
</comment>
<protein>
    <submittedName>
        <fullName evidence="1">Uncharacterized protein</fullName>
    </submittedName>
</protein>
<evidence type="ECO:0000313" key="1">
    <source>
        <dbReference type="EMBL" id="MDQ7248090.1"/>
    </source>
</evidence>
<reference evidence="2" key="1">
    <citation type="submission" date="2023-08" db="EMBL/GenBank/DDBJ databases">
        <title>Rhodospirillaceae gen. nov., a novel taxon isolated from the Yangtze River Yuezi River estuary sludge.</title>
        <authorList>
            <person name="Ruan L."/>
        </authorList>
    </citation>
    <scope>NUCLEOTIDE SEQUENCE [LARGE SCALE GENOMIC DNA]</scope>
    <source>
        <strain evidence="2">R-7</strain>
    </source>
</reference>
<accession>A0ABU0YK46</accession>
<evidence type="ECO:0000313" key="2">
    <source>
        <dbReference type="Proteomes" id="UP001230156"/>
    </source>
</evidence>
<sequence length="127" mass="14255">MTVSASAGILDMRAAELQLRIPDLIERIHRQEKRIQKIKITGAGPCDEMEALLVDMEEYRDAMQARLAAIEAATVQRRRAMSGGATLRLVPVEDCGGSLVDTRTANKGWNIELFRGGVRLRRLRPRR</sequence>
<name>A0ABU0YK46_9PROT</name>
<organism evidence="1 2">
    <name type="scientific">Dongia sedimenti</name>
    <dbReference type="NCBI Taxonomy" id="3064282"/>
    <lineage>
        <taxon>Bacteria</taxon>
        <taxon>Pseudomonadati</taxon>
        <taxon>Pseudomonadota</taxon>
        <taxon>Alphaproteobacteria</taxon>
        <taxon>Rhodospirillales</taxon>
        <taxon>Dongiaceae</taxon>
        <taxon>Dongia</taxon>
    </lineage>
</organism>
<dbReference type="EMBL" id="JAUYVI010000003">
    <property type="protein sequence ID" value="MDQ7248090.1"/>
    <property type="molecule type" value="Genomic_DNA"/>
</dbReference>
<gene>
    <name evidence="1" type="ORF">Q8A70_10455</name>
</gene>
<proteinExistence type="predicted"/>
<dbReference type="Proteomes" id="UP001230156">
    <property type="component" value="Unassembled WGS sequence"/>
</dbReference>
<dbReference type="RefSeq" id="WP_379955537.1">
    <property type="nucleotide sequence ID" value="NZ_JAUYVI010000003.1"/>
</dbReference>
<keyword evidence="2" id="KW-1185">Reference proteome</keyword>